<evidence type="ECO:0000256" key="5">
    <source>
        <dbReference type="ARBA" id="ARBA00011738"/>
    </source>
</evidence>
<comment type="catalytic activity">
    <reaction evidence="1 16">
        <text>(R)-pantothenate + ATP = (R)-4'-phosphopantothenate + ADP + H(+)</text>
        <dbReference type="Rhea" id="RHEA:16373"/>
        <dbReference type="ChEBI" id="CHEBI:10986"/>
        <dbReference type="ChEBI" id="CHEBI:15378"/>
        <dbReference type="ChEBI" id="CHEBI:29032"/>
        <dbReference type="ChEBI" id="CHEBI:30616"/>
        <dbReference type="ChEBI" id="CHEBI:456216"/>
        <dbReference type="EC" id="2.7.1.33"/>
    </reaction>
</comment>
<comment type="caution">
    <text evidence="17">The sequence shown here is derived from an EMBL/GenBank/DDBJ whole genome shotgun (WGS) entry which is preliminary data.</text>
</comment>
<dbReference type="NCBIfam" id="TIGR00671">
    <property type="entry name" value="baf"/>
    <property type="match status" value="1"/>
</dbReference>
<evidence type="ECO:0000256" key="15">
    <source>
        <dbReference type="ARBA" id="ARBA00040883"/>
    </source>
</evidence>
<comment type="similarity">
    <text evidence="14 16">Belongs to the type III pantothenate kinase family.</text>
</comment>
<comment type="subunit">
    <text evidence="5 16">Homodimer.</text>
</comment>
<feature type="binding site" evidence="16">
    <location>
        <begin position="97"/>
        <end position="100"/>
    </location>
    <ligand>
        <name>substrate</name>
    </ligand>
</feature>
<comment type="caution">
    <text evidence="16">Lacks conserved residue(s) required for the propagation of feature annotation.</text>
</comment>
<keyword evidence="7 16" id="KW-0963">Cytoplasm</keyword>
<reference evidence="17 18" key="1">
    <citation type="submission" date="2019-09" db="EMBL/GenBank/DDBJ databases">
        <title>H2 Metabolism Revealed by Metagenomic Analysis in Subglacial Sediment of East Antarctica.</title>
        <authorList>
            <person name="Yang Z."/>
            <person name="Zhang Y."/>
            <person name="Lv Y."/>
            <person name="Yan W."/>
            <person name="Xiao X."/>
            <person name="Sun B."/>
            <person name="Ma H."/>
        </authorList>
    </citation>
    <scope>NUCLEOTIDE SEQUENCE [LARGE SCALE GENOMIC DNA]</scope>
    <source>
        <strain evidence="17">Bin2_2</strain>
    </source>
</reference>
<feature type="binding site" evidence="16">
    <location>
        <position position="90"/>
    </location>
    <ligand>
        <name>substrate</name>
    </ligand>
</feature>
<comment type="function">
    <text evidence="16">Catalyzes the phosphorylation of pantothenate (Pan), the first step in CoA biosynthesis.</text>
</comment>
<keyword evidence="11 16" id="KW-0067">ATP-binding</keyword>
<evidence type="ECO:0000256" key="11">
    <source>
        <dbReference type="ARBA" id="ARBA00022840"/>
    </source>
</evidence>
<sequence>MKSRRLLLDAGNTRLKWAVVEHSTWLAQGSAVYSDLTALTQVIEQHDACYIASVVRTQHEEQITTLLASYSISPTWLTTESTFSDVSNAYLNSRQLGVDRWMGLIASRQRSHAATLVVSVGTAMTVDALSAEGEFLGGLIAPGIVLMQRALQQGTEKVAEVSGVCQTFPRTTADAVQSGIIAALCGAVQRQFEHLADVAGKPPRVILTGGDAETLLPFIDLQVELAPLLVLEGMERVTRESELK</sequence>
<feature type="binding site" evidence="16">
    <location>
        <position position="172"/>
    </location>
    <ligand>
        <name>substrate</name>
    </ligand>
</feature>
<evidence type="ECO:0000256" key="8">
    <source>
        <dbReference type="ARBA" id="ARBA00022679"/>
    </source>
</evidence>
<evidence type="ECO:0000256" key="2">
    <source>
        <dbReference type="ARBA" id="ARBA00001958"/>
    </source>
</evidence>
<comment type="cofactor">
    <cofactor evidence="2">
        <name>K(+)</name>
        <dbReference type="ChEBI" id="CHEBI:29103"/>
    </cofactor>
</comment>
<proteinExistence type="inferred from homology"/>
<protein>
    <recommendedName>
        <fullName evidence="15 16">Type III pantothenate kinase</fullName>
        <ecNumber evidence="6 16">2.7.1.33</ecNumber>
    </recommendedName>
    <alternativeName>
        <fullName evidence="16">PanK-III</fullName>
    </alternativeName>
    <alternativeName>
        <fullName evidence="16">Pantothenic acid kinase</fullName>
    </alternativeName>
</protein>
<evidence type="ECO:0000313" key="18">
    <source>
        <dbReference type="Proteomes" id="UP000483432"/>
    </source>
</evidence>
<evidence type="ECO:0000256" key="7">
    <source>
        <dbReference type="ARBA" id="ARBA00022490"/>
    </source>
</evidence>
<evidence type="ECO:0000256" key="10">
    <source>
        <dbReference type="ARBA" id="ARBA00022777"/>
    </source>
</evidence>
<evidence type="ECO:0000256" key="12">
    <source>
        <dbReference type="ARBA" id="ARBA00022958"/>
    </source>
</evidence>
<dbReference type="AlphaFoldDB" id="A0A7C9TDP9"/>
<evidence type="ECO:0000256" key="6">
    <source>
        <dbReference type="ARBA" id="ARBA00012102"/>
    </source>
</evidence>
<keyword evidence="13 16" id="KW-0173">Coenzyme A biosynthesis</keyword>
<dbReference type="PANTHER" id="PTHR34265:SF1">
    <property type="entry name" value="TYPE III PANTOTHENATE KINASE"/>
    <property type="match status" value="1"/>
</dbReference>
<evidence type="ECO:0000256" key="14">
    <source>
        <dbReference type="ARBA" id="ARBA00038036"/>
    </source>
</evidence>
<keyword evidence="9 16" id="KW-0547">Nucleotide-binding</keyword>
<feature type="binding site" evidence="16">
    <location>
        <position position="122"/>
    </location>
    <ligand>
        <name>ATP</name>
        <dbReference type="ChEBI" id="CHEBI:30616"/>
    </ligand>
</feature>
<evidence type="ECO:0000313" key="17">
    <source>
        <dbReference type="EMBL" id="NDP49429.1"/>
    </source>
</evidence>
<comment type="cofactor">
    <cofactor evidence="16">
        <name>NH4(+)</name>
        <dbReference type="ChEBI" id="CHEBI:28938"/>
    </cofactor>
    <cofactor evidence="16">
        <name>K(+)</name>
        <dbReference type="ChEBI" id="CHEBI:29103"/>
    </cofactor>
    <text evidence="16">A monovalent cation. Ammonium or potassium.</text>
</comment>
<feature type="binding site" evidence="16">
    <location>
        <begin position="9"/>
        <end position="16"/>
    </location>
    <ligand>
        <name>ATP</name>
        <dbReference type="ChEBI" id="CHEBI:30616"/>
    </ligand>
</feature>
<dbReference type="InterPro" id="IPR004619">
    <property type="entry name" value="Type_III_PanK"/>
</dbReference>
<dbReference type="Proteomes" id="UP000483432">
    <property type="component" value="Unassembled WGS sequence"/>
</dbReference>
<evidence type="ECO:0000256" key="3">
    <source>
        <dbReference type="ARBA" id="ARBA00004496"/>
    </source>
</evidence>
<evidence type="ECO:0000256" key="13">
    <source>
        <dbReference type="ARBA" id="ARBA00022993"/>
    </source>
</evidence>
<dbReference type="GO" id="GO:0015937">
    <property type="term" value="P:coenzyme A biosynthetic process"/>
    <property type="evidence" value="ECO:0007669"/>
    <property type="project" value="UniProtKB-UniRule"/>
</dbReference>
<dbReference type="GO" id="GO:0005524">
    <property type="term" value="F:ATP binding"/>
    <property type="evidence" value="ECO:0007669"/>
    <property type="project" value="UniProtKB-UniRule"/>
</dbReference>
<accession>A0A7C9TDP9</accession>
<evidence type="ECO:0000256" key="16">
    <source>
        <dbReference type="HAMAP-Rule" id="MF_01274"/>
    </source>
</evidence>
<name>A0A7C9TDP9_9PROT</name>
<keyword evidence="10 16" id="KW-0418">Kinase</keyword>
<dbReference type="GO" id="GO:0005737">
    <property type="term" value="C:cytoplasm"/>
    <property type="evidence" value="ECO:0007669"/>
    <property type="project" value="UniProtKB-SubCell"/>
</dbReference>
<dbReference type="EMBL" id="JAAFGW010000272">
    <property type="protein sequence ID" value="NDP49429.1"/>
    <property type="molecule type" value="Genomic_DNA"/>
</dbReference>
<dbReference type="GO" id="GO:0004594">
    <property type="term" value="F:pantothenate kinase activity"/>
    <property type="evidence" value="ECO:0007669"/>
    <property type="project" value="UniProtKB-UniRule"/>
</dbReference>
<dbReference type="Pfam" id="PF03309">
    <property type="entry name" value="Pan_kinase"/>
    <property type="match status" value="1"/>
</dbReference>
<comment type="subcellular location">
    <subcellularLocation>
        <location evidence="3 16">Cytoplasm</location>
    </subcellularLocation>
</comment>
<dbReference type="Gene3D" id="3.30.420.40">
    <property type="match status" value="2"/>
</dbReference>
<comment type="pathway">
    <text evidence="4 16">Cofactor biosynthesis; coenzyme A biosynthesis; CoA from (R)-pantothenate: step 1/5.</text>
</comment>
<evidence type="ECO:0000256" key="9">
    <source>
        <dbReference type="ARBA" id="ARBA00022741"/>
    </source>
</evidence>
<dbReference type="InterPro" id="IPR043129">
    <property type="entry name" value="ATPase_NBD"/>
</dbReference>
<feature type="active site" description="Proton acceptor" evidence="16">
    <location>
        <position position="99"/>
    </location>
</feature>
<dbReference type="SUPFAM" id="SSF53067">
    <property type="entry name" value="Actin-like ATPase domain"/>
    <property type="match status" value="2"/>
</dbReference>
<organism evidence="17 18">
    <name type="scientific">Sulfuriferula multivorans</name>
    <dbReference type="NCBI Taxonomy" id="1559896"/>
    <lineage>
        <taxon>Bacteria</taxon>
        <taxon>Pseudomonadati</taxon>
        <taxon>Pseudomonadota</taxon>
        <taxon>Betaproteobacteria</taxon>
        <taxon>Nitrosomonadales</taxon>
        <taxon>Sulfuricellaceae</taxon>
        <taxon>Sulfuriferula</taxon>
    </lineage>
</organism>
<dbReference type="PANTHER" id="PTHR34265">
    <property type="entry name" value="TYPE III PANTOTHENATE KINASE"/>
    <property type="match status" value="1"/>
</dbReference>
<keyword evidence="8 16" id="KW-0808">Transferase</keyword>
<dbReference type="EC" id="2.7.1.33" evidence="6 16"/>
<evidence type="ECO:0000256" key="4">
    <source>
        <dbReference type="ARBA" id="ARBA00005225"/>
    </source>
</evidence>
<evidence type="ECO:0000256" key="1">
    <source>
        <dbReference type="ARBA" id="ARBA00001206"/>
    </source>
</evidence>
<gene>
    <name evidence="16" type="primary">coaX</name>
    <name evidence="17" type="ORF">GZ085_13790</name>
</gene>
<dbReference type="CDD" id="cd24015">
    <property type="entry name" value="ASKHA_NBD_PanK-III"/>
    <property type="match status" value="1"/>
</dbReference>
<dbReference type="HAMAP" id="MF_01274">
    <property type="entry name" value="Pantothen_kinase_3"/>
    <property type="match status" value="1"/>
</dbReference>
<dbReference type="UniPathway" id="UPA00241">
    <property type="reaction ID" value="UER00352"/>
</dbReference>
<keyword evidence="12 16" id="KW-0630">Potassium</keyword>